<name>W7A5P1_9APIC</name>
<reference evidence="1 2" key="1">
    <citation type="submission" date="2013-02" db="EMBL/GenBank/DDBJ databases">
        <title>The Genome Sequence of Plasmodium inui San Antonio 1.</title>
        <authorList>
            <consortium name="The Broad Institute Genome Sequencing Platform"/>
            <consortium name="The Broad Institute Genome Sequencing Center for Infectious Disease"/>
            <person name="Neafsey D."/>
            <person name="Cheeseman I."/>
            <person name="Volkman S."/>
            <person name="Adams J."/>
            <person name="Walker B."/>
            <person name="Young S.K."/>
            <person name="Zeng Q."/>
            <person name="Gargeya S."/>
            <person name="Fitzgerald M."/>
            <person name="Haas B."/>
            <person name="Abouelleil A."/>
            <person name="Alvarado L."/>
            <person name="Arachchi H.M."/>
            <person name="Berlin A.M."/>
            <person name="Chapman S.B."/>
            <person name="Dewar J."/>
            <person name="Goldberg J."/>
            <person name="Griggs A."/>
            <person name="Gujja S."/>
            <person name="Hansen M."/>
            <person name="Howarth C."/>
            <person name="Imamovic A."/>
            <person name="Larimer J."/>
            <person name="McCowan C."/>
            <person name="Murphy C."/>
            <person name="Neiman D."/>
            <person name="Pearson M."/>
            <person name="Priest M."/>
            <person name="Roberts A."/>
            <person name="Saif S."/>
            <person name="Shea T."/>
            <person name="Sisk P."/>
            <person name="Sykes S."/>
            <person name="Wortman J."/>
            <person name="Nusbaum C."/>
            <person name="Birren B."/>
        </authorList>
    </citation>
    <scope>NUCLEOTIDE SEQUENCE [LARGE SCALE GENOMIC DNA]</scope>
    <source>
        <strain evidence="1 2">San Antonio 1</strain>
    </source>
</reference>
<gene>
    <name evidence="1" type="ORF">C922_05208</name>
</gene>
<protein>
    <submittedName>
        <fullName evidence="1">Uncharacterized protein</fullName>
    </submittedName>
</protein>
<evidence type="ECO:0000313" key="2">
    <source>
        <dbReference type="Proteomes" id="UP000030640"/>
    </source>
</evidence>
<keyword evidence="2" id="KW-1185">Reference proteome</keyword>
<sequence>MGAHNFRDLHLQKHQWHSLQPKYSYTLDMFKENNQFDNLQQGRKTEEQCVQENVMFERKQFNAEAYTPFIQRRGIIYSLSDKVIRLYRKDTTKYVIHQTTNNTSGTNCHKERQEVHNHELCVITDEEVEMEMFISPFMMLLDECKEQ</sequence>
<accession>W7A5P1</accession>
<organism evidence="1 2">
    <name type="scientific">Plasmodium inui San Antonio 1</name>
    <dbReference type="NCBI Taxonomy" id="1237626"/>
    <lineage>
        <taxon>Eukaryota</taxon>
        <taxon>Sar</taxon>
        <taxon>Alveolata</taxon>
        <taxon>Apicomplexa</taxon>
        <taxon>Aconoidasida</taxon>
        <taxon>Haemosporida</taxon>
        <taxon>Plasmodiidae</taxon>
        <taxon>Plasmodium</taxon>
        <taxon>Plasmodium (Plasmodium)</taxon>
    </lineage>
</organism>
<evidence type="ECO:0000313" key="1">
    <source>
        <dbReference type="EMBL" id="EUD64409.1"/>
    </source>
</evidence>
<dbReference type="GeneID" id="20040482"/>
<dbReference type="Proteomes" id="UP000030640">
    <property type="component" value="Unassembled WGS sequence"/>
</dbReference>
<proteinExistence type="predicted"/>
<dbReference type="RefSeq" id="XP_008819002.1">
    <property type="nucleotide sequence ID" value="XM_008820780.1"/>
</dbReference>
<dbReference type="AlphaFoldDB" id="W7A5P1"/>
<dbReference type="VEuPathDB" id="PlasmoDB:C922_05208"/>
<dbReference type="EMBL" id="KI965504">
    <property type="protein sequence ID" value="EUD64409.1"/>
    <property type="molecule type" value="Genomic_DNA"/>
</dbReference>